<dbReference type="InterPro" id="IPR018392">
    <property type="entry name" value="LysM"/>
</dbReference>
<feature type="signal peptide" evidence="4">
    <location>
        <begin position="1"/>
        <end position="17"/>
    </location>
</feature>
<gene>
    <name evidence="6" type="ORF">BDDG_05485</name>
</gene>
<evidence type="ECO:0000256" key="3">
    <source>
        <dbReference type="SAM" id="MobiDB-lite"/>
    </source>
</evidence>
<dbReference type="InterPro" id="IPR052210">
    <property type="entry name" value="LysM1-like"/>
</dbReference>
<dbReference type="HOGENOM" id="CLU_756418_0_0_1"/>
<reference evidence="6" key="1">
    <citation type="submission" date="2010-03" db="EMBL/GenBank/DDBJ databases">
        <title>Annotation of Blastomyces dermatitidis strain ATCC 18188.</title>
        <authorList>
            <consortium name="The Broad Institute Genome Sequencing Platform"/>
            <consortium name="Broad Institute Genome Sequencing Center for Infectious Disease."/>
            <person name="Cuomo C."/>
            <person name="Klein B."/>
            <person name="Sullivan T."/>
            <person name="Heitman J."/>
            <person name="Young S."/>
            <person name="Zeng Q."/>
            <person name="Gargeya S."/>
            <person name="Alvarado L."/>
            <person name="Berlin A.M."/>
            <person name="Chapman S.B."/>
            <person name="Chen Z."/>
            <person name="Freedman E."/>
            <person name="Gellesch M."/>
            <person name="Goldberg J."/>
            <person name="Griggs A."/>
            <person name="Gujja S."/>
            <person name="Heilman E."/>
            <person name="Heiman D."/>
            <person name="Howarth C."/>
            <person name="Mehta T."/>
            <person name="Neiman D."/>
            <person name="Pearson M."/>
            <person name="Roberts A."/>
            <person name="Saif S."/>
            <person name="Shea T."/>
            <person name="Shenoy N."/>
            <person name="Sisk P."/>
            <person name="Stolte C."/>
            <person name="Sykes S."/>
            <person name="White J."/>
            <person name="Yandava C."/>
            <person name="Haas B."/>
            <person name="Nusbaum C."/>
            <person name="Birren B."/>
        </authorList>
    </citation>
    <scope>NUCLEOTIDE SEQUENCE [LARGE SCALE GENOMIC DNA]</scope>
    <source>
        <strain evidence="6">ATCC 18188</strain>
    </source>
</reference>
<feature type="region of interest" description="Disordered" evidence="3">
    <location>
        <begin position="411"/>
        <end position="432"/>
    </location>
</feature>
<evidence type="ECO:0000256" key="1">
    <source>
        <dbReference type="ARBA" id="ARBA00022669"/>
    </source>
</evidence>
<dbReference type="EMBL" id="GG749435">
    <property type="protein sequence ID" value="KMW67831.1"/>
    <property type="molecule type" value="Genomic_DNA"/>
</dbReference>
<protein>
    <recommendedName>
        <fullName evidence="5">LysM domain-containing protein</fullName>
    </recommendedName>
</protein>
<keyword evidence="4" id="KW-0732">Signal</keyword>
<dbReference type="GO" id="GO:0008061">
    <property type="term" value="F:chitin binding"/>
    <property type="evidence" value="ECO:0007669"/>
    <property type="project" value="UniProtKB-KW"/>
</dbReference>
<accession>F2TH28</accession>
<dbReference type="PROSITE" id="PS51782">
    <property type="entry name" value="LYSM"/>
    <property type="match status" value="2"/>
</dbReference>
<evidence type="ECO:0000259" key="5">
    <source>
        <dbReference type="PROSITE" id="PS51782"/>
    </source>
</evidence>
<dbReference type="PANTHER" id="PTHR34997:SF1">
    <property type="entry name" value="PEPTIDOGLYCAN-BINDING LYSIN DOMAIN"/>
    <property type="match status" value="1"/>
</dbReference>
<proteinExistence type="predicted"/>
<feature type="region of interest" description="Disordered" evidence="3">
    <location>
        <begin position="53"/>
        <end position="162"/>
    </location>
</feature>
<dbReference type="Gene3D" id="3.10.350.10">
    <property type="entry name" value="LysM domain"/>
    <property type="match status" value="2"/>
</dbReference>
<dbReference type="Pfam" id="PF01476">
    <property type="entry name" value="LysM"/>
    <property type="match status" value="2"/>
</dbReference>
<dbReference type="SMART" id="SM00257">
    <property type="entry name" value="LysM"/>
    <property type="match status" value="2"/>
</dbReference>
<feature type="chain" id="PRO_5010114378" description="LysM domain-containing protein" evidence="4">
    <location>
        <begin position="18"/>
        <end position="432"/>
    </location>
</feature>
<name>F2TH28_AJEDA</name>
<keyword evidence="1" id="KW-0147">Chitin-binding</keyword>
<evidence type="ECO:0000313" key="6">
    <source>
        <dbReference type="EMBL" id="EGE82541.2"/>
    </source>
</evidence>
<feature type="domain" description="LysM" evidence="5">
    <location>
        <begin position="159"/>
        <end position="206"/>
    </location>
</feature>
<keyword evidence="2" id="KW-0843">Virulence</keyword>
<evidence type="ECO:0000256" key="4">
    <source>
        <dbReference type="SAM" id="SignalP"/>
    </source>
</evidence>
<dbReference type="EMBL" id="GG749435">
    <property type="protein sequence ID" value="KMW67830.1"/>
    <property type="molecule type" value="Genomic_DNA"/>
</dbReference>
<evidence type="ECO:0000256" key="2">
    <source>
        <dbReference type="ARBA" id="ARBA00023026"/>
    </source>
</evidence>
<dbReference type="SUPFAM" id="SSF54106">
    <property type="entry name" value="LysM domain"/>
    <property type="match status" value="2"/>
</dbReference>
<dbReference type="Proteomes" id="UP000007802">
    <property type="component" value="Unassembled WGS sequence"/>
</dbReference>
<dbReference type="AlphaFoldDB" id="F2TH28"/>
<feature type="domain" description="LysM" evidence="5">
    <location>
        <begin position="360"/>
        <end position="406"/>
    </location>
</feature>
<dbReference type="EMBL" id="GG749435">
    <property type="protein sequence ID" value="EGE82541.2"/>
    <property type="molecule type" value="Genomic_DNA"/>
</dbReference>
<feature type="compositionally biased region" description="Pro residues" evidence="3">
    <location>
        <begin position="97"/>
        <end position="106"/>
    </location>
</feature>
<feature type="region of interest" description="Disordered" evidence="3">
    <location>
        <begin position="321"/>
        <end position="343"/>
    </location>
</feature>
<dbReference type="PANTHER" id="PTHR34997">
    <property type="entry name" value="AM15"/>
    <property type="match status" value="1"/>
</dbReference>
<feature type="region of interest" description="Disordered" evidence="3">
    <location>
        <begin position="272"/>
        <end position="307"/>
    </location>
</feature>
<dbReference type="CDD" id="cd00118">
    <property type="entry name" value="LysM"/>
    <property type="match status" value="2"/>
</dbReference>
<feature type="compositionally biased region" description="Basic and acidic residues" evidence="3">
    <location>
        <begin position="297"/>
        <end position="307"/>
    </location>
</feature>
<dbReference type="InterPro" id="IPR036779">
    <property type="entry name" value="LysM_dom_sf"/>
</dbReference>
<sequence>MHLQGALVILAALGVNGLPTLAPKALQEREGEQLVPNTGGCVIEKPWCTRADETGNARRQGNFRWSKLLRPSQRFPQPTQRPPTVKRQRNTEGFWPPSWPNPPKEGPPASETNNKIRTTIPLASPTSGSSPLRRRSAQTTPLERPDRPTQPGQTSSCNGWYDIKEGDTCDTVTVKFNIKMEQFLEWNPAVSKNCDKEIELNFSYCVRVLGSKRAKRTDPFTLTIPTTAAPSITPPFGNGIQARENNVHPVTVGPDGVLLPPNRARRMPTVTFDADQPHPVSLTPDGILIDPAPGVEVRPKVRPDGELPRPIRARATQIPEPLPELPPLFEPTQTPTVEDKSEKRNEIPEITRRQTIECARQWAVGPNDTCESISRVAGISVAELVALNPITLASCDNMPLSQQICLRAGKPEPARPVSMRDLPLLSPTPTIK</sequence>
<dbReference type="OrthoDB" id="4188753at2759"/>
<organism evidence="6">
    <name type="scientific">Ajellomyces dermatitidis (strain ATCC 18188 / CBS 674.68)</name>
    <name type="common">Blastomyces dermatitidis</name>
    <dbReference type="NCBI Taxonomy" id="653446"/>
    <lineage>
        <taxon>Eukaryota</taxon>
        <taxon>Fungi</taxon>
        <taxon>Dikarya</taxon>
        <taxon>Ascomycota</taxon>
        <taxon>Pezizomycotina</taxon>
        <taxon>Eurotiomycetes</taxon>
        <taxon>Eurotiomycetidae</taxon>
        <taxon>Onygenales</taxon>
        <taxon>Ajellomycetaceae</taxon>
        <taxon>Blastomyces</taxon>
    </lineage>
</organism>